<accession>A0A7S0PIE1</accession>
<feature type="region of interest" description="Disordered" evidence="2">
    <location>
        <begin position="181"/>
        <end position="201"/>
    </location>
</feature>
<keyword evidence="1" id="KW-0175">Coiled coil</keyword>
<reference evidence="3" key="1">
    <citation type="submission" date="2021-01" db="EMBL/GenBank/DDBJ databases">
        <authorList>
            <person name="Corre E."/>
            <person name="Pelletier E."/>
            <person name="Niang G."/>
            <person name="Scheremetjew M."/>
            <person name="Finn R."/>
            <person name="Kale V."/>
            <person name="Holt S."/>
            <person name="Cochrane G."/>
            <person name="Meng A."/>
            <person name="Brown T."/>
            <person name="Cohen L."/>
        </authorList>
    </citation>
    <scope>NUCLEOTIDE SEQUENCE</scope>
    <source>
        <strain evidence="3">Clade-D-RCC2572</strain>
    </source>
</reference>
<evidence type="ECO:0000313" key="3">
    <source>
        <dbReference type="EMBL" id="CAD8576191.1"/>
    </source>
</evidence>
<proteinExistence type="predicted"/>
<dbReference type="Gene3D" id="1.25.10.10">
    <property type="entry name" value="Leucine-rich Repeat Variant"/>
    <property type="match status" value="2"/>
</dbReference>
<dbReference type="GO" id="GO:0005802">
    <property type="term" value="C:trans-Golgi network"/>
    <property type="evidence" value="ECO:0007669"/>
    <property type="project" value="InterPro"/>
</dbReference>
<feature type="compositionally biased region" description="Low complexity" evidence="2">
    <location>
        <begin position="996"/>
        <end position="1005"/>
    </location>
</feature>
<evidence type="ECO:0008006" key="4">
    <source>
        <dbReference type="Google" id="ProtNLM"/>
    </source>
</evidence>
<dbReference type="InterPro" id="IPR016024">
    <property type="entry name" value="ARM-type_fold"/>
</dbReference>
<dbReference type="InterPro" id="IPR040362">
    <property type="entry name" value="RELCH"/>
</dbReference>
<evidence type="ECO:0000256" key="1">
    <source>
        <dbReference type="SAM" id="Coils"/>
    </source>
</evidence>
<gene>
    <name evidence="3" type="ORF">OMED0929_LOCUS551</name>
</gene>
<dbReference type="InterPro" id="IPR011989">
    <property type="entry name" value="ARM-like"/>
</dbReference>
<evidence type="ECO:0000256" key="2">
    <source>
        <dbReference type="SAM" id="MobiDB-lite"/>
    </source>
</evidence>
<dbReference type="SUPFAM" id="SSF48371">
    <property type="entry name" value="ARM repeat"/>
    <property type="match status" value="1"/>
</dbReference>
<feature type="compositionally biased region" description="Basic residues" evidence="2">
    <location>
        <begin position="1012"/>
        <end position="1023"/>
    </location>
</feature>
<sequence length="1023" mass="109235">MPPDAELLPTALYLIQRGYWCALYELYIDAKRTGALAADDAARLTLHKFFTDSQRFPAQVLRAVRETFDSGVSAARVIDAESRAAVAEYDLRIARDDLARHGKQSSSALRARDDADGTRAAMDADDAFGAVPRADASMDASTSTQAHVDTDTKLDAACYEFLSRRGFRAAALAMRDESPTAATLDEQSFGKSPQASSVGERAALRRMYDRARVAEHTAAALESERARSDAAESELVRARARVDELEREITTLRDEHATVSDNLAKINAELNLMKTSSSSWEKRANAATSEMTRLLSRLGAETDAEVTASDDWTSIHGGAPRTTIEEDETIDVCLNVISTVVGKLPASARLELLPMISRACARAAGDATRAARAANMFFEMYKKPNEDQRLAIANAIANVGEVVGVDAFDGMFSRGCLSAETSAAAAHGDERRVLTLDVVAKLGSSLWYTSNAFIIDSFKRGAADPSDDVRAECARGMSRYIAARAPSDATAADVAEDVALALASDGSEDVADAARLDLAPAIAEWYLSSQDASAVSMNRFTDVFAPKLFNAALAALESGWSGAGAERAFTGWSSPEEADRMRWRASATMRMFESMMPTIRGAIERSAPEHTRGDPDAVDVALANDAAWPLATWCVNDASRVIVRIISSAAPDVVGQESVRESMCAALTSWCKVVGPRVTRSTLIDELNEACVVSRDQRAAVLPLLLAGVVPNTPNGDDVLEDYLKRLIEVEAPKVLSDVPRSEDATTSDIMGDAARYLAALERHNACLLRTLKRCAKPDNETGVRLLTTRLFAATSEVLPTPSVLEDVYPTLNALRADAAKYVRCESALALASVACSHYESVDATTHTMRQLEILAADVDIDVRVAVVAAMSRGASVPGTTFAVSAANAVSALAQANFPAHDRTNRKSFTQDDCAMATALFAAARELLGADGALFAAVAPALVALLGGESAYTALDQAHRAQVETMLRDGGWQIAPATPAEPIPASIPTRQPPPQTSSAAAPPTSGSVFGRMKSKLARAPRST</sequence>
<name>A0A7S0PIE1_9CHLO</name>
<dbReference type="AlphaFoldDB" id="A0A7S0PIE1"/>
<protein>
    <recommendedName>
        <fullName evidence="4">LisH domain-containing protein</fullName>
    </recommendedName>
</protein>
<feature type="region of interest" description="Disordered" evidence="2">
    <location>
        <begin position="974"/>
        <end position="1023"/>
    </location>
</feature>
<dbReference type="EMBL" id="HBEW01000672">
    <property type="protein sequence ID" value="CAD8576191.1"/>
    <property type="molecule type" value="Transcribed_RNA"/>
</dbReference>
<feature type="compositionally biased region" description="Low complexity" evidence="2">
    <location>
        <begin position="974"/>
        <end position="988"/>
    </location>
</feature>
<dbReference type="PANTHER" id="PTHR32059">
    <property type="entry name" value="RAB11-BINDING PROTEIN RELCH"/>
    <property type="match status" value="1"/>
</dbReference>
<dbReference type="GO" id="GO:0055037">
    <property type="term" value="C:recycling endosome"/>
    <property type="evidence" value="ECO:0007669"/>
    <property type="project" value="TreeGrafter"/>
</dbReference>
<feature type="compositionally biased region" description="Polar residues" evidence="2">
    <location>
        <begin position="185"/>
        <end position="197"/>
    </location>
</feature>
<dbReference type="PANTHER" id="PTHR32059:SF0">
    <property type="entry name" value="RAB11-BINDING PROTEIN RELCH"/>
    <property type="match status" value="1"/>
</dbReference>
<feature type="coiled-coil region" evidence="1">
    <location>
        <begin position="221"/>
        <end position="262"/>
    </location>
</feature>
<organism evidence="3">
    <name type="scientific">Ostreococcus mediterraneus</name>
    <dbReference type="NCBI Taxonomy" id="1486918"/>
    <lineage>
        <taxon>Eukaryota</taxon>
        <taxon>Viridiplantae</taxon>
        <taxon>Chlorophyta</taxon>
        <taxon>Mamiellophyceae</taxon>
        <taxon>Mamiellales</taxon>
        <taxon>Bathycoccaceae</taxon>
        <taxon>Ostreococcus</taxon>
    </lineage>
</organism>
<dbReference type="GO" id="GO:0032367">
    <property type="term" value="P:intracellular cholesterol transport"/>
    <property type="evidence" value="ECO:0007669"/>
    <property type="project" value="InterPro"/>
</dbReference>